<keyword evidence="1" id="KW-1133">Transmembrane helix</keyword>
<dbReference type="EMBL" id="BAAATZ010000019">
    <property type="protein sequence ID" value="GAA2731098.1"/>
    <property type="molecule type" value="Genomic_DNA"/>
</dbReference>
<dbReference type="Proteomes" id="UP001501842">
    <property type="component" value="Unassembled WGS sequence"/>
</dbReference>
<feature type="transmembrane region" description="Helical" evidence="1">
    <location>
        <begin position="137"/>
        <end position="158"/>
    </location>
</feature>
<keyword evidence="1" id="KW-0472">Membrane</keyword>
<evidence type="ECO:0000313" key="2">
    <source>
        <dbReference type="EMBL" id="GAA2731098.1"/>
    </source>
</evidence>
<accession>A0ABP6GTM1</accession>
<keyword evidence="1" id="KW-0812">Transmembrane</keyword>
<proteinExistence type="predicted"/>
<protein>
    <submittedName>
        <fullName evidence="2">Uncharacterized protein</fullName>
    </submittedName>
</protein>
<keyword evidence="3" id="KW-1185">Reference proteome</keyword>
<feature type="transmembrane region" description="Helical" evidence="1">
    <location>
        <begin position="201"/>
        <end position="219"/>
    </location>
</feature>
<dbReference type="RefSeq" id="WP_344452687.1">
    <property type="nucleotide sequence ID" value="NZ_BAAATZ010000019.1"/>
</dbReference>
<feature type="transmembrane region" description="Helical" evidence="1">
    <location>
        <begin position="279"/>
        <end position="300"/>
    </location>
</feature>
<gene>
    <name evidence="2" type="ORF">GCM10010439_45740</name>
</gene>
<sequence>MRSSRLLGALAGLPVLFALWYLPSLAQLYWWRDTTSYGASGDWASGDPAAMPGVLNPPDWSVHLVVALVLCALVLGVALAASRRLPALGAVAGLPLAAVGAYAQIRGEDIGGLAGILPLPGGPEVASRQMRQGTEWYLGQGLCLLVGGTLLAATVWGLRTSRRSPRGPLSSALIGLVALVASCACAFDSRVWITDGALDTVMRVGLMAVAAVLFGWTAGSRRLSPAAPLACGLPALVLGVDHLFEGEAFSGGLLRDLIQYVLPLSLFDDPYPVLELRSAIFAGGALLVTMGGALMVAAVGRLGPSGGDPHVRSAGSEGPVNST</sequence>
<evidence type="ECO:0000256" key="1">
    <source>
        <dbReference type="SAM" id="Phobius"/>
    </source>
</evidence>
<feature type="transmembrane region" description="Helical" evidence="1">
    <location>
        <begin position="60"/>
        <end position="80"/>
    </location>
</feature>
<evidence type="ECO:0000313" key="3">
    <source>
        <dbReference type="Proteomes" id="UP001501842"/>
    </source>
</evidence>
<reference evidence="3" key="1">
    <citation type="journal article" date="2019" name="Int. J. Syst. Evol. Microbiol.">
        <title>The Global Catalogue of Microorganisms (GCM) 10K type strain sequencing project: providing services to taxonomists for standard genome sequencing and annotation.</title>
        <authorList>
            <consortium name="The Broad Institute Genomics Platform"/>
            <consortium name="The Broad Institute Genome Sequencing Center for Infectious Disease"/>
            <person name="Wu L."/>
            <person name="Ma J."/>
        </authorList>
    </citation>
    <scope>NUCLEOTIDE SEQUENCE [LARGE SCALE GENOMIC DNA]</scope>
    <source>
        <strain evidence="3">JCM 8201</strain>
    </source>
</reference>
<name>A0ABP6GTM1_9ACTN</name>
<comment type="caution">
    <text evidence="2">The sequence shown here is derived from an EMBL/GenBank/DDBJ whole genome shotgun (WGS) entry which is preliminary data.</text>
</comment>
<organism evidence="2 3">
    <name type="scientific">Actinocorallia aurantiaca</name>
    <dbReference type="NCBI Taxonomy" id="46204"/>
    <lineage>
        <taxon>Bacteria</taxon>
        <taxon>Bacillati</taxon>
        <taxon>Actinomycetota</taxon>
        <taxon>Actinomycetes</taxon>
        <taxon>Streptosporangiales</taxon>
        <taxon>Thermomonosporaceae</taxon>
        <taxon>Actinocorallia</taxon>
    </lineage>
</organism>
<feature type="transmembrane region" description="Helical" evidence="1">
    <location>
        <begin position="170"/>
        <end position="189"/>
    </location>
</feature>